<keyword evidence="3" id="KW-1185">Reference proteome</keyword>
<sequence length="118" mass="13377">MTSDKPANEPTTNETQNYSKGDQLGQKDLDKIQEVAKGILNPNNENPQINEYIQSTLSYIGNAMYKMQTTNDKNATAKEIADDLTAKFESWKEQRDKQEKQDTGDANSNTDKNDEEKK</sequence>
<dbReference type="Proteomes" id="UP001204833">
    <property type="component" value="Unassembled WGS sequence"/>
</dbReference>
<gene>
    <name evidence="2" type="ORF">KGF57_000033</name>
</gene>
<proteinExistence type="predicted"/>
<name>A0AAD5BJQ0_9ASCO</name>
<feature type="region of interest" description="Disordered" evidence="1">
    <location>
        <begin position="89"/>
        <end position="118"/>
    </location>
</feature>
<organism evidence="2 3">
    <name type="scientific">Candida theae</name>
    <dbReference type="NCBI Taxonomy" id="1198502"/>
    <lineage>
        <taxon>Eukaryota</taxon>
        <taxon>Fungi</taxon>
        <taxon>Dikarya</taxon>
        <taxon>Ascomycota</taxon>
        <taxon>Saccharomycotina</taxon>
        <taxon>Pichiomycetes</taxon>
        <taxon>Debaryomycetaceae</taxon>
        <taxon>Candida/Lodderomyces clade</taxon>
        <taxon>Candida</taxon>
    </lineage>
</organism>
<dbReference type="GeneID" id="76148093"/>
<feature type="region of interest" description="Disordered" evidence="1">
    <location>
        <begin position="1"/>
        <end position="29"/>
    </location>
</feature>
<comment type="caution">
    <text evidence="2">The sequence shown here is derived from an EMBL/GenBank/DDBJ whole genome shotgun (WGS) entry which is preliminary data.</text>
</comment>
<protein>
    <submittedName>
        <fullName evidence="2">Uncharacterized protein</fullName>
    </submittedName>
</protein>
<dbReference type="AlphaFoldDB" id="A0AAD5BJQ0"/>
<feature type="compositionally biased region" description="Polar residues" evidence="1">
    <location>
        <begin position="1"/>
        <end position="20"/>
    </location>
</feature>
<dbReference type="EMBL" id="JAIHNG010000001">
    <property type="protein sequence ID" value="KAI5968918.1"/>
    <property type="molecule type" value="Genomic_DNA"/>
</dbReference>
<feature type="compositionally biased region" description="Basic and acidic residues" evidence="1">
    <location>
        <begin position="89"/>
        <end position="103"/>
    </location>
</feature>
<evidence type="ECO:0000313" key="2">
    <source>
        <dbReference type="EMBL" id="KAI5968918.1"/>
    </source>
</evidence>
<evidence type="ECO:0000256" key="1">
    <source>
        <dbReference type="SAM" id="MobiDB-lite"/>
    </source>
</evidence>
<accession>A0AAD5BJQ0</accession>
<reference evidence="2 3" key="1">
    <citation type="journal article" date="2022" name="DNA Res.">
        <title>Genome analysis of five recently described species of the CUG-Ser clade uncovers Candida theae as a new hybrid lineage with pathogenic potential in the Candida parapsilosis species complex.</title>
        <authorList>
            <person name="Mixao V."/>
            <person name="Del Olmo V."/>
            <person name="Hegedusova E."/>
            <person name="Saus E."/>
            <person name="Pryszcz L."/>
            <person name="Cillingova A."/>
            <person name="Nosek J."/>
            <person name="Gabaldon T."/>
        </authorList>
    </citation>
    <scope>NUCLEOTIDE SEQUENCE [LARGE SCALE GENOMIC DNA]</scope>
    <source>
        <strain evidence="2 3">CBS 12239</strain>
    </source>
</reference>
<evidence type="ECO:0000313" key="3">
    <source>
        <dbReference type="Proteomes" id="UP001204833"/>
    </source>
</evidence>
<dbReference type="RefSeq" id="XP_051611452.1">
    <property type="nucleotide sequence ID" value="XM_051752703.1"/>
</dbReference>